<evidence type="ECO:0008006" key="4">
    <source>
        <dbReference type="Google" id="ProtNLM"/>
    </source>
</evidence>
<feature type="signal peptide" evidence="1">
    <location>
        <begin position="1"/>
        <end position="27"/>
    </location>
</feature>
<comment type="caution">
    <text evidence="2">The sequence shown here is derived from an EMBL/GenBank/DDBJ whole genome shotgun (WGS) entry which is preliminary data.</text>
</comment>
<reference evidence="2 3" key="1">
    <citation type="submission" date="2020-07" db="EMBL/GenBank/DDBJ databases">
        <title>Sequencing the genomes of 1000 actinobacteria strains.</title>
        <authorList>
            <person name="Klenk H.-P."/>
        </authorList>
    </citation>
    <scope>NUCLEOTIDE SEQUENCE [LARGE SCALE GENOMIC DNA]</scope>
    <source>
        <strain evidence="2 3">DSM 42178</strain>
    </source>
</reference>
<evidence type="ECO:0000256" key="1">
    <source>
        <dbReference type="SAM" id="SignalP"/>
    </source>
</evidence>
<dbReference type="Proteomes" id="UP000567795">
    <property type="component" value="Unassembled WGS sequence"/>
</dbReference>
<dbReference type="RefSeq" id="WP_179817030.1">
    <property type="nucleotide sequence ID" value="NZ_JACBZD010000002.1"/>
</dbReference>
<evidence type="ECO:0000313" key="2">
    <source>
        <dbReference type="EMBL" id="NYI08170.1"/>
    </source>
</evidence>
<organism evidence="2 3">
    <name type="scientific">Allostreptomyces psammosilenae</name>
    <dbReference type="NCBI Taxonomy" id="1892865"/>
    <lineage>
        <taxon>Bacteria</taxon>
        <taxon>Bacillati</taxon>
        <taxon>Actinomycetota</taxon>
        <taxon>Actinomycetes</taxon>
        <taxon>Kitasatosporales</taxon>
        <taxon>Streptomycetaceae</taxon>
        <taxon>Allostreptomyces</taxon>
    </lineage>
</organism>
<name>A0A853A3X0_9ACTN</name>
<sequence>MPLHPALAAAGAGALLALALPVDSASAAAGFFSYTTADAGRHVILDPADHVCHALSDGAQPASLPSNQTDRVAHLYLGLDCSGGLVAVMQPYTSSLTITADSLRYY</sequence>
<protein>
    <recommendedName>
        <fullName evidence="4">Secreted protein</fullName>
    </recommendedName>
</protein>
<gene>
    <name evidence="2" type="ORF">FHU37_005199</name>
</gene>
<feature type="chain" id="PRO_5032322616" description="Secreted protein" evidence="1">
    <location>
        <begin position="28"/>
        <end position="106"/>
    </location>
</feature>
<keyword evidence="1" id="KW-0732">Signal</keyword>
<proteinExistence type="predicted"/>
<accession>A0A853A3X0</accession>
<dbReference type="EMBL" id="JACBZD010000002">
    <property type="protein sequence ID" value="NYI08170.1"/>
    <property type="molecule type" value="Genomic_DNA"/>
</dbReference>
<evidence type="ECO:0000313" key="3">
    <source>
        <dbReference type="Proteomes" id="UP000567795"/>
    </source>
</evidence>
<dbReference type="AlphaFoldDB" id="A0A853A3X0"/>
<keyword evidence="3" id="KW-1185">Reference proteome</keyword>